<evidence type="ECO:0000313" key="7">
    <source>
        <dbReference type="Proteomes" id="UP000827284"/>
    </source>
</evidence>
<dbReference type="Proteomes" id="UP000827284">
    <property type="component" value="Mitochondrion MT"/>
</dbReference>
<dbReference type="InterPro" id="IPR000305">
    <property type="entry name" value="GIY-YIG_endonuc"/>
</dbReference>
<evidence type="ECO:0000259" key="5">
    <source>
        <dbReference type="PROSITE" id="PS50164"/>
    </source>
</evidence>
<dbReference type="SMART" id="SM00496">
    <property type="entry name" value="IENR2"/>
    <property type="match status" value="3"/>
</dbReference>
<dbReference type="CDD" id="cd10445">
    <property type="entry name" value="GIY-YIG_bI1_like"/>
    <property type="match status" value="1"/>
</dbReference>
<accession>A0A8J9WT33</accession>
<dbReference type="SUPFAM" id="SSF82771">
    <property type="entry name" value="GIY-YIG endonuclease"/>
    <property type="match status" value="1"/>
</dbReference>
<proteinExistence type="predicted"/>
<dbReference type="SMART" id="SM00497">
    <property type="entry name" value="IENR1"/>
    <property type="match status" value="1"/>
</dbReference>
<name>A0A8J9WT33_9FUNG</name>
<dbReference type="Pfam" id="PF01541">
    <property type="entry name" value="GIY-YIG"/>
    <property type="match status" value="1"/>
</dbReference>
<evidence type="ECO:0000256" key="4">
    <source>
        <dbReference type="ARBA" id="ARBA00022801"/>
    </source>
</evidence>
<dbReference type="PROSITE" id="PS50164">
    <property type="entry name" value="GIY_YIG"/>
    <property type="match status" value="1"/>
</dbReference>
<dbReference type="GO" id="GO:0003677">
    <property type="term" value="F:DNA binding"/>
    <property type="evidence" value="ECO:0007669"/>
    <property type="project" value="InterPro"/>
</dbReference>
<dbReference type="Pfam" id="PF07460">
    <property type="entry name" value="NUMOD3"/>
    <property type="match status" value="2"/>
</dbReference>
<dbReference type="SUPFAM" id="SSF64496">
    <property type="entry name" value="DNA-binding domain of intron-encoded endonucleases"/>
    <property type="match status" value="2"/>
</dbReference>
<geneLocation type="mitochondrion" evidence="6"/>
<dbReference type="GO" id="GO:0004519">
    <property type="term" value="F:endonuclease activity"/>
    <property type="evidence" value="ECO:0007669"/>
    <property type="project" value="UniProtKB-KW"/>
</dbReference>
<feature type="domain" description="GIY-YIG" evidence="5">
    <location>
        <begin position="29"/>
        <end position="123"/>
    </location>
</feature>
<keyword evidence="3" id="KW-0255">Endonuclease</keyword>
<dbReference type="InterPro" id="IPR003611">
    <property type="entry name" value="NUMOD3"/>
</dbReference>
<keyword evidence="6" id="KW-0496">Mitochondrion</keyword>
<dbReference type="SMART" id="SM00465">
    <property type="entry name" value="GIYc"/>
    <property type="match status" value="1"/>
</dbReference>
<dbReference type="Gene3D" id="3.40.1440.10">
    <property type="entry name" value="GIY-YIG endonuclease"/>
    <property type="match status" value="1"/>
</dbReference>
<evidence type="ECO:0000256" key="1">
    <source>
        <dbReference type="ARBA" id="ARBA00010045"/>
    </source>
</evidence>
<gene>
    <name evidence="6" type="primary">orf283</name>
    <name evidence="6" type="ORF">EMPS_mp15</name>
</gene>
<dbReference type="InterPro" id="IPR006350">
    <property type="entry name" value="Intron_endoG1"/>
</dbReference>
<evidence type="ECO:0000313" key="6">
    <source>
        <dbReference type="EMBL" id="BDC33828.1"/>
    </source>
</evidence>
<evidence type="ECO:0000256" key="3">
    <source>
        <dbReference type="ARBA" id="ARBA00022759"/>
    </source>
</evidence>
<dbReference type="InterPro" id="IPR003647">
    <property type="entry name" value="Intron_nuc_1_rpt"/>
</dbReference>
<keyword evidence="2" id="KW-0540">Nuclease</keyword>
<dbReference type="InterPro" id="IPR035901">
    <property type="entry name" value="GIY-YIG_endonuc_sf"/>
</dbReference>
<dbReference type="AlphaFoldDB" id="A0A8J9WT33"/>
<dbReference type="GO" id="GO:0016787">
    <property type="term" value="F:hydrolase activity"/>
    <property type="evidence" value="ECO:0007669"/>
    <property type="project" value="UniProtKB-KW"/>
</dbReference>
<evidence type="ECO:0000256" key="2">
    <source>
        <dbReference type="ARBA" id="ARBA00022722"/>
    </source>
</evidence>
<dbReference type="EMBL" id="LC659289">
    <property type="protein sequence ID" value="BDC33828.1"/>
    <property type="molecule type" value="Genomic_DNA"/>
</dbReference>
<sequence>MENNTIFSPIVFYDNTNTDKSRILSENKGKTGIYQWTHKESGKIYIGSAVDLSSCLSKYYSPLNLKRLDNYISRALLVYTHSAFSLSIIEYIDITGLTKENARKLILSREQFYIDSLVPQYNILKVAGSSLGYNHSDESIALMKKIQKNIDRSGEKNPMFGRTGEKNPFYNRTHTAETIAKMKEINKGKIKSEEIRTKMSVSQKKINNLGENNPMFGKTGDLSPVSKKVYVYSSSSPSILCYEFLSILETAKYFNCSNTTISRYIKNGEVFQKEYILSFYPLI</sequence>
<comment type="similarity">
    <text evidence="1">To endonucleases of group I introns of fungi and phage.</text>
</comment>
<protein>
    <recommendedName>
        <fullName evidence="5">GIY-YIG domain-containing protein</fullName>
    </recommendedName>
</protein>
<organism evidence="6 7">
    <name type="scientific">Entomortierella parvispora</name>
    <dbReference type="NCBI Taxonomy" id="205924"/>
    <lineage>
        <taxon>Eukaryota</taxon>
        <taxon>Fungi</taxon>
        <taxon>Fungi incertae sedis</taxon>
        <taxon>Mucoromycota</taxon>
        <taxon>Mortierellomycotina</taxon>
        <taxon>Mortierellomycetes</taxon>
        <taxon>Mortierellales</taxon>
        <taxon>Mortierellaceae</taxon>
        <taxon>Entomortierella</taxon>
    </lineage>
</organism>
<dbReference type="NCBIfam" id="TIGR01453">
    <property type="entry name" value="grpIintron_endo"/>
    <property type="match status" value="1"/>
</dbReference>
<dbReference type="OrthoDB" id="2446747at2759"/>
<keyword evidence="7" id="KW-1185">Reference proteome</keyword>
<keyword evidence="4" id="KW-0378">Hydrolase</keyword>
<reference evidence="6 7" key="1">
    <citation type="submission" date="2021-11" db="EMBL/GenBank/DDBJ databases">
        <title>Circularized mitochondrial genome sequence of Mortierella parvispora strain E1425, a Mucormycotic fungus associated with Burkholderiaceae-related endosymbiotic bacteria.</title>
        <authorList>
            <person name="Herlambang A."/>
            <person name="Guo Y."/>
            <person name="Takashima Y."/>
            <person name="Narisawa K."/>
            <person name="Ohta H."/>
            <person name="Nishizawa T."/>
        </authorList>
    </citation>
    <scope>NUCLEOTIDE SEQUENCE [LARGE SCALE GENOMIC DNA]</scope>
    <source>
        <strain evidence="6 7">E1425</strain>
    </source>
</reference>